<name>A0A1B8Y8C1_XENTR</name>
<dbReference type="EMBL" id="KV460385">
    <property type="protein sequence ID" value="OCA19196.1"/>
    <property type="molecule type" value="Genomic_DNA"/>
</dbReference>
<organism evidence="1">
    <name type="scientific">Xenopus tropicalis</name>
    <name type="common">Western clawed frog</name>
    <name type="synonym">Silurana tropicalis</name>
    <dbReference type="NCBI Taxonomy" id="8364"/>
    <lineage>
        <taxon>Eukaryota</taxon>
        <taxon>Metazoa</taxon>
        <taxon>Chordata</taxon>
        <taxon>Craniata</taxon>
        <taxon>Vertebrata</taxon>
        <taxon>Euteleostomi</taxon>
        <taxon>Amphibia</taxon>
        <taxon>Batrachia</taxon>
        <taxon>Anura</taxon>
        <taxon>Pipoidea</taxon>
        <taxon>Pipidae</taxon>
        <taxon>Xenopodinae</taxon>
        <taxon>Xenopus</taxon>
        <taxon>Silurana</taxon>
    </lineage>
</organism>
<reference evidence="1" key="2">
    <citation type="journal article" date="2010" name="Science">
        <title>The genome of the Western clawed frog Xenopus tropicalis.</title>
        <authorList>
            <person name="Hellsten U."/>
            <person name="Harland R.M."/>
            <person name="Gilchrist M.J."/>
            <person name="Hendrix D."/>
            <person name="Jurka J."/>
            <person name="Kapitonov V."/>
            <person name="Ovcharenko I."/>
            <person name="Putnam N.H."/>
            <person name="Shu S."/>
            <person name="Taher L."/>
            <person name="Blitz I.L."/>
            <person name="Blumberg B."/>
            <person name="Dichmann D.S."/>
            <person name="Dubchak I."/>
            <person name="Amaya E."/>
            <person name="Detter J.C."/>
            <person name="Fletcher R."/>
            <person name="Gerhard D.S."/>
            <person name="Goodstein D."/>
            <person name="Graves T."/>
            <person name="Grigoriev I.V."/>
            <person name="Grimwood J."/>
            <person name="Kawashima T."/>
            <person name="Lindquist E."/>
            <person name="Lucas S.M."/>
            <person name="Mead P.E."/>
            <person name="Mitros T."/>
            <person name="Ogino H."/>
            <person name="Ohta Y."/>
            <person name="Poliakov A.V."/>
            <person name="Pollet N."/>
            <person name="Robert J."/>
            <person name="Salamov A."/>
            <person name="Sater A.K."/>
            <person name="Schmutz J."/>
            <person name="Terry A."/>
            <person name="Vize P.D."/>
            <person name="Warren W.C."/>
            <person name="Wells D."/>
            <person name="Wills A."/>
            <person name="Wilson R.K."/>
            <person name="Zimmerman L.B."/>
            <person name="Zorn A.M."/>
            <person name="Grainger R."/>
            <person name="Grammer T."/>
            <person name="Khokha M.K."/>
            <person name="Richardson P.M."/>
            <person name="Rokhsar D.S."/>
        </authorList>
    </citation>
    <scope>NUCLEOTIDE SEQUENCE [LARGE SCALE GENOMIC DNA]</scope>
    <source>
        <strain evidence="1">Nigerian</strain>
    </source>
</reference>
<reference evidence="1" key="3">
    <citation type="submission" date="2016-05" db="EMBL/GenBank/DDBJ databases">
        <title>WGS assembly of Xenopus tropicalis.</title>
        <authorList>
            <person name="Sessions A."/>
            <person name="Jenkins J."/>
            <person name="Mitros T."/>
            <person name="Lyons J.T."/>
            <person name="Dichmann D.S."/>
            <person name="Robert J."/>
            <person name="Harland R.M."/>
            <person name="Rokhsar D.S."/>
        </authorList>
    </citation>
    <scope>NUCLEOTIDE SEQUENCE</scope>
    <source>
        <strain evidence="1">Nigerian</strain>
    </source>
</reference>
<dbReference type="AlphaFoldDB" id="A0A1B8Y8C1"/>
<accession>A0A1B8Y8C1</accession>
<sequence length="175" mass="18464">MARSCRLGSLSVLEGSGWAVSQCWGVQAGQSLSAGRLRLGSLSVLGSTGRAVDQCRGVQTGQSLSAGECRPGSLSVLGSAGWAVSQCWKAQARQSLSAGATYRLLNGRYQDPPLAPRLYLLVTQGRSQISPLTPHVPVGTLGDVGSTHLCERCLGGYKGICRAPYRWGYRDIPSL</sequence>
<evidence type="ECO:0000313" key="1">
    <source>
        <dbReference type="EMBL" id="OCA19196.1"/>
    </source>
</evidence>
<proteinExistence type="predicted"/>
<protein>
    <submittedName>
        <fullName evidence="1">Uncharacterized protein</fullName>
    </submittedName>
</protein>
<reference evidence="1" key="1">
    <citation type="submission" date="2009-11" db="EMBL/GenBank/DDBJ databases">
        <authorList>
            <consortium name="US DOE Joint Genome Institute (JGI-PGF)"/>
            <person name="Ottilar R."/>
            <person name="Schmutz J."/>
            <person name="Salamov A."/>
            <person name="Cheng J.F."/>
            <person name="Lucas S."/>
            <person name="Pitluck S."/>
            <person name="Gundlach H."/>
            <person name="Guo Y."/>
            <person name="Haberer G."/>
            <person name="Nasrallah J."/>
            <person name="Mayer K.F.X."/>
            <person name="van de Peer Y."/>
            <person name="Weigel D."/>
            <person name="Grigoriev I.V."/>
        </authorList>
    </citation>
    <scope>NUCLEOTIDE SEQUENCE</scope>
    <source>
        <strain evidence="1">Nigerian</strain>
    </source>
</reference>
<gene>
    <name evidence="1" type="ORF">XENTR_v90029557mg</name>
</gene>